<dbReference type="EMBL" id="CAJVPT010058264">
    <property type="protein sequence ID" value="CAG8760079.1"/>
    <property type="molecule type" value="Genomic_DNA"/>
</dbReference>
<protein>
    <submittedName>
        <fullName evidence="1">6876_t:CDS:1</fullName>
    </submittedName>
</protein>
<reference evidence="1" key="1">
    <citation type="submission" date="2021-06" db="EMBL/GenBank/DDBJ databases">
        <authorList>
            <person name="Kallberg Y."/>
            <person name="Tangrot J."/>
            <person name="Rosling A."/>
        </authorList>
    </citation>
    <scope>NUCLEOTIDE SEQUENCE</scope>
    <source>
        <strain evidence="1">CL356</strain>
    </source>
</reference>
<accession>A0ACA9QNV9</accession>
<dbReference type="Proteomes" id="UP000789525">
    <property type="component" value="Unassembled WGS sequence"/>
</dbReference>
<gene>
    <name evidence="1" type="ORF">ACOLOM_LOCUS13159</name>
</gene>
<evidence type="ECO:0000313" key="2">
    <source>
        <dbReference type="Proteomes" id="UP000789525"/>
    </source>
</evidence>
<organism evidence="1 2">
    <name type="scientific">Acaulospora colombiana</name>
    <dbReference type="NCBI Taxonomy" id="27376"/>
    <lineage>
        <taxon>Eukaryota</taxon>
        <taxon>Fungi</taxon>
        <taxon>Fungi incertae sedis</taxon>
        <taxon>Mucoromycota</taxon>
        <taxon>Glomeromycotina</taxon>
        <taxon>Glomeromycetes</taxon>
        <taxon>Diversisporales</taxon>
        <taxon>Acaulosporaceae</taxon>
        <taxon>Acaulospora</taxon>
    </lineage>
</organism>
<proteinExistence type="predicted"/>
<feature type="non-terminal residue" evidence="1">
    <location>
        <position position="225"/>
    </location>
</feature>
<comment type="caution">
    <text evidence="1">The sequence shown here is derived from an EMBL/GenBank/DDBJ whole genome shotgun (WGS) entry which is preliminary data.</text>
</comment>
<keyword evidence="2" id="KW-1185">Reference proteome</keyword>
<evidence type="ECO:0000313" key="1">
    <source>
        <dbReference type="EMBL" id="CAG8760079.1"/>
    </source>
</evidence>
<sequence length="225" mass="25259">ENQRTHAILSLEVYQLRSKEPSQRGLPVWTSIQDGFALAQALEWPILAIPETDLTMPAATFLPHADTMDWEMFGPENTIDLCEVTITFTSDVGWGTSYASRYELANPLPYIDMKTTPISSIHGDHHDKFYNLLFVPKTPDTNATMSIDNDTSGTIDRYLLVESVEFGSYSGPPITKLKSYSLLKHKNDQAKSLEWSIRLDGSRVLAYQTILHLEPGWPGLATQRG</sequence>
<name>A0ACA9QNV9_9GLOM</name>
<feature type="non-terminal residue" evidence="1">
    <location>
        <position position="1"/>
    </location>
</feature>